<keyword evidence="3" id="KW-1185">Reference proteome</keyword>
<dbReference type="InterPro" id="IPR013201">
    <property type="entry name" value="Prot_inhib_I29"/>
</dbReference>
<dbReference type="Proteomes" id="UP000887574">
    <property type="component" value="Unplaced"/>
</dbReference>
<name>A0A915DYT0_9BILA</name>
<accession>A0A915DYT0</accession>
<feature type="chain" id="PRO_5037622668" evidence="1">
    <location>
        <begin position="19"/>
        <end position="202"/>
    </location>
</feature>
<reference evidence="4" key="1">
    <citation type="submission" date="2022-11" db="UniProtKB">
        <authorList>
            <consortium name="WormBaseParasite"/>
        </authorList>
    </citation>
    <scope>IDENTIFICATION</scope>
</reference>
<dbReference type="InterPro" id="IPR038765">
    <property type="entry name" value="Papain-like_cys_pep_sf"/>
</dbReference>
<evidence type="ECO:0000256" key="1">
    <source>
        <dbReference type="SAM" id="SignalP"/>
    </source>
</evidence>
<evidence type="ECO:0000259" key="2">
    <source>
        <dbReference type="SMART" id="SM00848"/>
    </source>
</evidence>
<protein>
    <submittedName>
        <fullName evidence="4">Cathepsin propeptide inhibitor domain-containing protein</fullName>
    </submittedName>
</protein>
<dbReference type="WBParaSite" id="jg24371">
    <property type="protein sequence ID" value="jg24371"/>
    <property type="gene ID" value="jg24371"/>
</dbReference>
<proteinExistence type="predicted"/>
<evidence type="ECO:0000313" key="4">
    <source>
        <dbReference type="WBParaSite" id="jg24371"/>
    </source>
</evidence>
<organism evidence="3 4">
    <name type="scientific">Ditylenchus dipsaci</name>
    <dbReference type="NCBI Taxonomy" id="166011"/>
    <lineage>
        <taxon>Eukaryota</taxon>
        <taxon>Metazoa</taxon>
        <taxon>Ecdysozoa</taxon>
        <taxon>Nematoda</taxon>
        <taxon>Chromadorea</taxon>
        <taxon>Rhabditida</taxon>
        <taxon>Tylenchina</taxon>
        <taxon>Tylenchomorpha</taxon>
        <taxon>Sphaerularioidea</taxon>
        <taxon>Anguinidae</taxon>
        <taxon>Anguininae</taxon>
        <taxon>Ditylenchus</taxon>
    </lineage>
</organism>
<dbReference type="Gene3D" id="1.10.287.2250">
    <property type="match status" value="1"/>
</dbReference>
<keyword evidence="1" id="KW-0732">Signal</keyword>
<dbReference type="SMART" id="SM00848">
    <property type="entry name" value="Inhibitor_I29"/>
    <property type="match status" value="1"/>
</dbReference>
<evidence type="ECO:0000313" key="3">
    <source>
        <dbReference type="Proteomes" id="UP000887574"/>
    </source>
</evidence>
<sequence length="202" mass="23681">MVVANLVLVVIFWFGVPASSTGDSRLEEGLMHLEPDLLAVFCRYIAHEWKVVRDANSQDSDHTATEFANLETVQHSTQMLDGLKHLTQQNYQDWEAYKELYEKSYNDENEEIVHMLNFLSAQQEVRQHNDAYARKEVTYKQEINYFADLTFYEYQKWLGFGRIHENVDVRNAPCFLPSRNVNVLESFSKKPNSQFVHSHQKT</sequence>
<feature type="signal peptide" evidence="1">
    <location>
        <begin position="1"/>
        <end position="18"/>
    </location>
</feature>
<feature type="domain" description="Cathepsin propeptide inhibitor" evidence="2">
    <location>
        <begin position="94"/>
        <end position="154"/>
    </location>
</feature>
<dbReference type="AlphaFoldDB" id="A0A915DYT0"/>
<dbReference type="SUPFAM" id="SSF54001">
    <property type="entry name" value="Cysteine proteinases"/>
    <property type="match status" value="1"/>
</dbReference>
<dbReference type="Pfam" id="PF08246">
    <property type="entry name" value="Inhibitor_I29"/>
    <property type="match status" value="1"/>
</dbReference>